<dbReference type="GO" id="GO:0043531">
    <property type="term" value="F:ADP binding"/>
    <property type="evidence" value="ECO:0007669"/>
    <property type="project" value="TreeGrafter"/>
</dbReference>
<dbReference type="EC" id="2.7.2.3" evidence="5 12"/>
<evidence type="ECO:0000256" key="11">
    <source>
        <dbReference type="ARBA" id="ARBA00023152"/>
    </source>
</evidence>
<evidence type="ECO:0000313" key="17">
    <source>
        <dbReference type="Proteomes" id="UP000199227"/>
    </source>
</evidence>
<dbReference type="PROSITE" id="PS00111">
    <property type="entry name" value="PGLYCERATE_KINASE"/>
    <property type="match status" value="1"/>
</dbReference>
<feature type="binding site" evidence="12">
    <location>
        <position position="152"/>
    </location>
    <ligand>
        <name>substrate</name>
    </ligand>
</feature>
<dbReference type="AlphaFoldDB" id="A0A1I5PAY2"/>
<dbReference type="Pfam" id="PF00162">
    <property type="entry name" value="PGK"/>
    <property type="match status" value="1"/>
</dbReference>
<keyword evidence="11 12" id="KW-0324">Glycolysis</keyword>
<gene>
    <name evidence="12" type="primary">pgk</name>
    <name evidence="16" type="ORF">SAMN05216234_11436</name>
</gene>
<proteinExistence type="inferred from homology"/>
<keyword evidence="17" id="KW-1185">Reference proteome</keyword>
<evidence type="ECO:0000256" key="6">
    <source>
        <dbReference type="ARBA" id="ARBA00016471"/>
    </source>
</evidence>
<feature type="binding site" evidence="12">
    <location>
        <position position="37"/>
    </location>
    <ligand>
        <name>substrate</name>
    </ligand>
</feature>
<keyword evidence="9 12" id="KW-0418">Kinase</keyword>
<evidence type="ECO:0000256" key="15">
    <source>
        <dbReference type="RuleBase" id="RU000532"/>
    </source>
</evidence>
<dbReference type="GO" id="GO:0006094">
    <property type="term" value="P:gluconeogenesis"/>
    <property type="evidence" value="ECO:0007669"/>
    <property type="project" value="TreeGrafter"/>
</dbReference>
<dbReference type="OrthoDB" id="9808460at2"/>
<dbReference type="CDD" id="cd00318">
    <property type="entry name" value="Phosphoglycerate_kinase"/>
    <property type="match status" value="1"/>
</dbReference>
<dbReference type="HAMAP" id="MF_00145">
    <property type="entry name" value="Phosphoglyc_kinase"/>
    <property type="match status" value="1"/>
</dbReference>
<evidence type="ECO:0000256" key="10">
    <source>
        <dbReference type="ARBA" id="ARBA00022840"/>
    </source>
</evidence>
<feature type="binding site" evidence="12 13">
    <location>
        <begin position="21"/>
        <end position="23"/>
    </location>
    <ligand>
        <name>substrate</name>
    </ligand>
</feature>
<feature type="binding site" evidence="12 13">
    <location>
        <begin position="60"/>
        <end position="63"/>
    </location>
    <ligand>
        <name>substrate</name>
    </ligand>
</feature>
<feature type="binding site" evidence="12">
    <location>
        <position position="296"/>
    </location>
    <ligand>
        <name>ATP</name>
        <dbReference type="ChEBI" id="CHEBI:30616"/>
    </ligand>
</feature>
<comment type="catalytic activity">
    <reaction evidence="1 12 15">
        <text>(2R)-3-phosphoglycerate + ATP = (2R)-3-phospho-glyceroyl phosphate + ADP</text>
        <dbReference type="Rhea" id="RHEA:14801"/>
        <dbReference type="ChEBI" id="CHEBI:30616"/>
        <dbReference type="ChEBI" id="CHEBI:57604"/>
        <dbReference type="ChEBI" id="CHEBI:58272"/>
        <dbReference type="ChEBI" id="CHEBI:456216"/>
        <dbReference type="EC" id="2.7.2.3"/>
    </reaction>
</comment>
<evidence type="ECO:0000256" key="3">
    <source>
        <dbReference type="ARBA" id="ARBA00008982"/>
    </source>
</evidence>
<evidence type="ECO:0000256" key="7">
    <source>
        <dbReference type="ARBA" id="ARBA00022679"/>
    </source>
</evidence>
<comment type="subcellular location">
    <subcellularLocation>
        <location evidence="12">Cytoplasm</location>
    </subcellularLocation>
</comment>
<dbReference type="PIRSF" id="PIRSF000724">
    <property type="entry name" value="Pgk"/>
    <property type="match status" value="1"/>
</dbReference>
<dbReference type="GO" id="GO:0005524">
    <property type="term" value="F:ATP binding"/>
    <property type="evidence" value="ECO:0007669"/>
    <property type="project" value="UniProtKB-KW"/>
</dbReference>
<evidence type="ECO:0000256" key="4">
    <source>
        <dbReference type="ARBA" id="ARBA00011245"/>
    </source>
</evidence>
<dbReference type="PRINTS" id="PR00477">
    <property type="entry name" value="PHGLYCKINASE"/>
</dbReference>
<dbReference type="InterPro" id="IPR001576">
    <property type="entry name" value="Phosphoglycerate_kinase"/>
</dbReference>
<dbReference type="SUPFAM" id="SSF53748">
    <property type="entry name" value="Phosphoglycerate kinase"/>
    <property type="match status" value="1"/>
</dbReference>
<dbReference type="Proteomes" id="UP000199227">
    <property type="component" value="Unassembled WGS sequence"/>
</dbReference>
<dbReference type="InterPro" id="IPR036043">
    <property type="entry name" value="Phosphoglycerate_kinase_sf"/>
</dbReference>
<feature type="binding site" evidence="12 14">
    <location>
        <begin position="353"/>
        <end position="356"/>
    </location>
    <ligand>
        <name>ATP</name>
        <dbReference type="ChEBI" id="CHEBI:30616"/>
    </ligand>
</feature>
<sequence length="402" mass="44793">MKLLTVKDMDLAGKKVFIRCDFNVPLDEFGNITDDRRIRAALQTIRYCLDHECAIILASHMGRPKGEFNEKYTLEPVAKRLHMLLHQDIILAKDVVGPDAVAKAEALQSGEILLLENVRFEPGETKNDPELAKKFASMAEFYINDAFGVSHRAHASVEAITHYFDIHHKGAGFLLQKEIKYFHKLLRKPTRPFMAIVGGSKVSGKLEALINLLPKVDKMVIGGAMAFTFWKARGYEVGKSLVEDDLLDDARHIMEEAKRLGVKFYLPVDFVVAPEFKEDAPVKYVTFQEMPKDWMGLDIGLASTRLFREALADCQTILWNGPMGVYEMDKFARGSFKLANYVAESYATKIIGGGDTADLVQRVGVDDEMTFISTGGGASLELLEGKNLPGIAALQIDGEDDE</sequence>
<evidence type="ECO:0000256" key="12">
    <source>
        <dbReference type="HAMAP-Rule" id="MF_00145"/>
    </source>
</evidence>
<accession>A0A1I5PAY2</accession>
<comment type="subunit">
    <text evidence="4 12">Monomer.</text>
</comment>
<evidence type="ECO:0000256" key="8">
    <source>
        <dbReference type="ARBA" id="ARBA00022741"/>
    </source>
</evidence>
<dbReference type="Gene3D" id="3.40.50.1260">
    <property type="entry name" value="Phosphoglycerate kinase, N-terminal domain"/>
    <property type="match status" value="2"/>
</dbReference>
<evidence type="ECO:0000256" key="9">
    <source>
        <dbReference type="ARBA" id="ARBA00022777"/>
    </source>
</evidence>
<evidence type="ECO:0000256" key="1">
    <source>
        <dbReference type="ARBA" id="ARBA00000642"/>
    </source>
</evidence>
<organism evidence="16 17">
    <name type="scientific">Hydrogenimonas thermophila</name>
    <dbReference type="NCBI Taxonomy" id="223786"/>
    <lineage>
        <taxon>Bacteria</taxon>
        <taxon>Pseudomonadati</taxon>
        <taxon>Campylobacterota</taxon>
        <taxon>Epsilonproteobacteria</taxon>
        <taxon>Campylobacterales</taxon>
        <taxon>Hydrogenimonadaceae</taxon>
        <taxon>Hydrogenimonas</taxon>
    </lineage>
</organism>
<dbReference type="STRING" id="223786.SAMN05216234_11436"/>
<dbReference type="GO" id="GO:0005829">
    <property type="term" value="C:cytosol"/>
    <property type="evidence" value="ECO:0007669"/>
    <property type="project" value="UniProtKB-ARBA"/>
</dbReference>
<dbReference type="FunFam" id="3.40.50.1260:FF:000003">
    <property type="entry name" value="Phosphoglycerate kinase"/>
    <property type="match status" value="1"/>
</dbReference>
<dbReference type="UniPathway" id="UPA00109">
    <property type="reaction ID" value="UER00185"/>
</dbReference>
<comment type="pathway">
    <text evidence="2 12">Carbohydrate degradation; glycolysis; pyruvate from D-glyceraldehyde 3-phosphate: step 2/5.</text>
</comment>
<feature type="binding site" evidence="12 14">
    <location>
        <position position="205"/>
    </location>
    <ligand>
        <name>ATP</name>
        <dbReference type="ChEBI" id="CHEBI:30616"/>
    </ligand>
</feature>
<dbReference type="InterPro" id="IPR015911">
    <property type="entry name" value="Phosphoglycerate_kinase_CS"/>
</dbReference>
<feature type="binding site" evidence="13">
    <location>
        <position position="152"/>
    </location>
    <ligand>
        <name>(2R)-3-phosphoglycerate</name>
        <dbReference type="ChEBI" id="CHEBI:58272"/>
    </ligand>
</feature>
<feature type="binding site" evidence="13">
    <location>
        <position position="119"/>
    </location>
    <ligand>
        <name>(2R)-3-phosphoglycerate</name>
        <dbReference type="ChEBI" id="CHEBI:58272"/>
    </ligand>
</feature>
<dbReference type="EMBL" id="FOXB01000014">
    <property type="protein sequence ID" value="SFP30950.1"/>
    <property type="molecule type" value="Genomic_DNA"/>
</dbReference>
<dbReference type="RefSeq" id="WP_092912186.1">
    <property type="nucleotide sequence ID" value="NZ_CP136592.1"/>
</dbReference>
<evidence type="ECO:0000256" key="14">
    <source>
        <dbReference type="PIRSR" id="PIRSR000724-2"/>
    </source>
</evidence>
<keyword evidence="10 12" id="KW-0067">ATP-binding</keyword>
<evidence type="ECO:0000256" key="5">
    <source>
        <dbReference type="ARBA" id="ARBA00013061"/>
    </source>
</evidence>
<evidence type="ECO:0000256" key="13">
    <source>
        <dbReference type="PIRSR" id="PIRSR000724-1"/>
    </source>
</evidence>
<dbReference type="GO" id="GO:0006096">
    <property type="term" value="P:glycolytic process"/>
    <property type="evidence" value="ECO:0007669"/>
    <property type="project" value="UniProtKB-UniRule"/>
</dbReference>
<keyword evidence="8 12" id="KW-0547">Nucleotide-binding</keyword>
<feature type="binding site" evidence="13">
    <location>
        <position position="37"/>
    </location>
    <ligand>
        <name>(2R)-3-phosphoglycerate</name>
        <dbReference type="ChEBI" id="CHEBI:58272"/>
    </ligand>
</feature>
<evidence type="ECO:0000256" key="2">
    <source>
        <dbReference type="ARBA" id="ARBA00004838"/>
    </source>
</evidence>
<name>A0A1I5PAY2_9BACT</name>
<dbReference type="GO" id="GO:0004618">
    <property type="term" value="F:phosphoglycerate kinase activity"/>
    <property type="evidence" value="ECO:0007669"/>
    <property type="project" value="UniProtKB-UniRule"/>
</dbReference>
<keyword evidence="7 12" id="KW-0808">Transferase</keyword>
<comment type="similarity">
    <text evidence="3 12 15">Belongs to the phosphoglycerate kinase family.</text>
</comment>
<dbReference type="PANTHER" id="PTHR11406">
    <property type="entry name" value="PHOSPHOGLYCERATE KINASE"/>
    <property type="match status" value="1"/>
</dbReference>
<dbReference type="FunFam" id="3.40.50.1260:FF:000006">
    <property type="entry name" value="Phosphoglycerate kinase"/>
    <property type="match status" value="1"/>
</dbReference>
<reference evidence="16 17" key="1">
    <citation type="submission" date="2016-10" db="EMBL/GenBank/DDBJ databases">
        <authorList>
            <person name="de Groot N.N."/>
        </authorList>
    </citation>
    <scope>NUCLEOTIDE SEQUENCE [LARGE SCALE GENOMIC DNA]</scope>
    <source>
        <strain evidence="16 17">EP1-55-1</strain>
    </source>
</reference>
<protein>
    <recommendedName>
        <fullName evidence="6 12">Phosphoglycerate kinase</fullName>
        <ecNumber evidence="5 12">2.7.2.3</ecNumber>
    </recommendedName>
</protein>
<dbReference type="PANTHER" id="PTHR11406:SF23">
    <property type="entry name" value="PHOSPHOGLYCERATE KINASE 1, CHLOROPLASTIC-RELATED"/>
    <property type="match status" value="1"/>
</dbReference>
<evidence type="ECO:0000313" key="16">
    <source>
        <dbReference type="EMBL" id="SFP30950.1"/>
    </source>
</evidence>
<feature type="binding site" evidence="12 14">
    <location>
        <position position="327"/>
    </location>
    <ligand>
        <name>ATP</name>
        <dbReference type="ChEBI" id="CHEBI:30616"/>
    </ligand>
</feature>
<dbReference type="InterPro" id="IPR015824">
    <property type="entry name" value="Phosphoglycerate_kinase_N"/>
</dbReference>
<keyword evidence="12" id="KW-0963">Cytoplasm</keyword>
<feature type="binding site" evidence="12">
    <location>
        <position position="119"/>
    </location>
    <ligand>
        <name>substrate</name>
    </ligand>
</feature>